<evidence type="ECO:0000256" key="4">
    <source>
        <dbReference type="SAM" id="MobiDB-lite"/>
    </source>
</evidence>
<dbReference type="PANTHER" id="PTHR12687:SF4">
    <property type="entry name" value="NUCLEOLAR COMPLEX PROTEIN 2 HOMOLOG"/>
    <property type="match status" value="1"/>
</dbReference>
<keyword evidence="6" id="KW-1185">Reference proteome</keyword>
<dbReference type="AlphaFoldDB" id="A0AAU9K4Q6"/>
<comment type="caution">
    <text evidence="5">The sequence shown here is derived from an EMBL/GenBank/DDBJ whole genome shotgun (WGS) entry which is preliminary data.</text>
</comment>
<evidence type="ECO:0000313" key="5">
    <source>
        <dbReference type="EMBL" id="CAG9333001.1"/>
    </source>
</evidence>
<dbReference type="InterPro" id="IPR005343">
    <property type="entry name" value="Noc2"/>
</dbReference>
<dbReference type="GO" id="GO:0030690">
    <property type="term" value="C:Noc1p-Noc2p complex"/>
    <property type="evidence" value="ECO:0007669"/>
    <property type="project" value="TreeGrafter"/>
</dbReference>
<dbReference type="GO" id="GO:0005654">
    <property type="term" value="C:nucleoplasm"/>
    <property type="evidence" value="ECO:0007669"/>
    <property type="project" value="TreeGrafter"/>
</dbReference>
<name>A0AAU9K4Q6_9CILI</name>
<keyword evidence="3" id="KW-0539">Nucleus</keyword>
<dbReference type="Pfam" id="PF03715">
    <property type="entry name" value="Noc2"/>
    <property type="match status" value="1"/>
</dbReference>
<comment type="subcellular location">
    <subcellularLocation>
        <location evidence="1">Nucleus</location>
    </subcellularLocation>
</comment>
<dbReference type="Proteomes" id="UP001162131">
    <property type="component" value="Unassembled WGS sequence"/>
</dbReference>
<comment type="similarity">
    <text evidence="2">Belongs to the NOC2 family.</text>
</comment>
<feature type="region of interest" description="Disordered" evidence="4">
    <location>
        <begin position="1"/>
        <end position="35"/>
    </location>
</feature>
<dbReference type="EMBL" id="CAJZBQ010000056">
    <property type="protein sequence ID" value="CAG9333001.1"/>
    <property type="molecule type" value="Genomic_DNA"/>
</dbReference>
<reference evidence="5" key="1">
    <citation type="submission" date="2021-09" db="EMBL/GenBank/DDBJ databases">
        <authorList>
            <consortium name="AG Swart"/>
            <person name="Singh M."/>
            <person name="Singh A."/>
            <person name="Seah K."/>
            <person name="Emmerich C."/>
        </authorList>
    </citation>
    <scope>NUCLEOTIDE SEQUENCE</scope>
    <source>
        <strain evidence="5">ATCC30299</strain>
    </source>
</reference>
<evidence type="ECO:0008006" key="7">
    <source>
        <dbReference type="Google" id="ProtNLM"/>
    </source>
</evidence>
<evidence type="ECO:0000256" key="3">
    <source>
        <dbReference type="ARBA" id="ARBA00023242"/>
    </source>
</evidence>
<dbReference type="GO" id="GO:0030691">
    <property type="term" value="C:Noc2p-Noc3p complex"/>
    <property type="evidence" value="ECO:0007669"/>
    <property type="project" value="TreeGrafter"/>
</dbReference>
<accession>A0AAU9K4Q6</accession>
<organism evidence="5 6">
    <name type="scientific">Blepharisma stoltei</name>
    <dbReference type="NCBI Taxonomy" id="1481888"/>
    <lineage>
        <taxon>Eukaryota</taxon>
        <taxon>Sar</taxon>
        <taxon>Alveolata</taxon>
        <taxon>Ciliophora</taxon>
        <taxon>Postciliodesmatophora</taxon>
        <taxon>Heterotrichea</taxon>
        <taxon>Heterotrichida</taxon>
        <taxon>Blepharismidae</taxon>
        <taxon>Blepharisma</taxon>
    </lineage>
</organism>
<dbReference type="GO" id="GO:0005730">
    <property type="term" value="C:nucleolus"/>
    <property type="evidence" value="ECO:0007669"/>
    <property type="project" value="TreeGrafter"/>
</dbReference>
<evidence type="ECO:0000313" key="6">
    <source>
        <dbReference type="Proteomes" id="UP001162131"/>
    </source>
</evidence>
<sequence>MGKKRSQEIEEESEEEPQELPEESEPSEDENDTQSTKLIGEKTLNQIKISITKGVQGAKKLLKMYRKACRSGEEEVPIFSSAQVHNEILVLSLQELPKLFKKKLGKKLDQSSNWKRLNNLLRSFLANTLILLKVIKSEKLISIAFQGLSHIAKLLHLMPEYSQLLIKQAAKLWGEEKDMIKLSSYSFLRKALELEVIDKIELLKSVYKTFDKNAKFMSWSKYQDIDLMRRCFVDLLGLDLSASYQVIFIYLRQLSLSLSEVIKNPSTDRVKTLYNWQYLNSLCLLAQSIIKYPTHLSELAFPLLQICQGLLQITNIPKYFPIKLHFIRLLIALQASSQTYIPIITPHLLEILLSASLQKKSKPTKLKAFHFIMALKASKEQLTSETYKEQLIEEVCDSLIEHMAGVGNAISFPEIMIPVKISLKKHTKTVRNGGIRGRILHTIKLIEDNADFINKKRLEMNLPPIGAPIVVEGNCPLWEQRDKILKRRAEIIRSKISSLSEENTKDY</sequence>
<evidence type="ECO:0000256" key="2">
    <source>
        <dbReference type="ARBA" id="ARBA00005907"/>
    </source>
</evidence>
<proteinExistence type="inferred from homology"/>
<evidence type="ECO:0000256" key="1">
    <source>
        <dbReference type="ARBA" id="ARBA00004123"/>
    </source>
</evidence>
<protein>
    <recommendedName>
        <fullName evidence="7">Nucleolar complex protein 2 homolog</fullName>
    </recommendedName>
</protein>
<feature type="compositionally biased region" description="Acidic residues" evidence="4">
    <location>
        <begin position="9"/>
        <end position="32"/>
    </location>
</feature>
<dbReference type="GO" id="GO:0042273">
    <property type="term" value="P:ribosomal large subunit biogenesis"/>
    <property type="evidence" value="ECO:0007669"/>
    <property type="project" value="TreeGrafter"/>
</dbReference>
<gene>
    <name evidence="5" type="ORF">BSTOLATCC_MIC57822</name>
</gene>
<dbReference type="PANTHER" id="PTHR12687">
    <property type="entry name" value="NUCLEOLAR COMPLEX 2 AND RAD4-RELATED"/>
    <property type="match status" value="1"/>
</dbReference>